<protein>
    <submittedName>
        <fullName evidence="6">DNA-binding transcriptional repressor AcrR</fullName>
    </submittedName>
</protein>
<evidence type="ECO:0000313" key="7">
    <source>
        <dbReference type="Proteomes" id="UP000318704"/>
    </source>
</evidence>
<dbReference type="EMBL" id="CP037920">
    <property type="protein sequence ID" value="QDT95804.1"/>
    <property type="molecule type" value="Genomic_DNA"/>
</dbReference>
<evidence type="ECO:0000256" key="2">
    <source>
        <dbReference type="ARBA" id="ARBA00023125"/>
    </source>
</evidence>
<proteinExistence type="predicted"/>
<dbReference type="AlphaFoldDB" id="A0A517VS11"/>
<feature type="domain" description="HTH tetR-type" evidence="5">
    <location>
        <begin position="15"/>
        <end position="75"/>
    </location>
</feature>
<evidence type="ECO:0000313" key="6">
    <source>
        <dbReference type="EMBL" id="QDT95804.1"/>
    </source>
</evidence>
<dbReference type="GO" id="GO:0003700">
    <property type="term" value="F:DNA-binding transcription factor activity"/>
    <property type="evidence" value="ECO:0007669"/>
    <property type="project" value="TreeGrafter"/>
</dbReference>
<dbReference type="KEGG" id="gaw:V144x_12510"/>
<dbReference type="InterPro" id="IPR009057">
    <property type="entry name" value="Homeodomain-like_sf"/>
</dbReference>
<reference evidence="6 7" key="1">
    <citation type="submission" date="2019-03" db="EMBL/GenBank/DDBJ databases">
        <title>Deep-cultivation of Planctomycetes and their phenomic and genomic characterization uncovers novel biology.</title>
        <authorList>
            <person name="Wiegand S."/>
            <person name="Jogler M."/>
            <person name="Boedeker C."/>
            <person name="Pinto D."/>
            <person name="Vollmers J."/>
            <person name="Rivas-Marin E."/>
            <person name="Kohn T."/>
            <person name="Peeters S.H."/>
            <person name="Heuer A."/>
            <person name="Rast P."/>
            <person name="Oberbeckmann S."/>
            <person name="Bunk B."/>
            <person name="Jeske O."/>
            <person name="Meyerdierks A."/>
            <person name="Storesund J.E."/>
            <person name="Kallscheuer N."/>
            <person name="Luecker S."/>
            <person name="Lage O.M."/>
            <person name="Pohl T."/>
            <person name="Merkel B.J."/>
            <person name="Hornburger P."/>
            <person name="Mueller R.-W."/>
            <person name="Bruemmer F."/>
            <person name="Labrenz M."/>
            <person name="Spormann A.M."/>
            <person name="Op den Camp H."/>
            <person name="Overmann J."/>
            <person name="Amann R."/>
            <person name="Jetten M.S.M."/>
            <person name="Mascher T."/>
            <person name="Medema M.H."/>
            <person name="Devos D.P."/>
            <person name="Kaster A.-K."/>
            <person name="Ovreas L."/>
            <person name="Rohde M."/>
            <person name="Galperin M.Y."/>
            <person name="Jogler C."/>
        </authorList>
    </citation>
    <scope>NUCLEOTIDE SEQUENCE [LARGE SCALE GENOMIC DNA]</scope>
    <source>
        <strain evidence="6 7">V144</strain>
    </source>
</reference>
<dbReference type="Gene3D" id="1.10.357.10">
    <property type="entry name" value="Tetracycline Repressor, domain 2"/>
    <property type="match status" value="1"/>
</dbReference>
<keyword evidence="3" id="KW-0804">Transcription</keyword>
<dbReference type="SUPFAM" id="SSF46689">
    <property type="entry name" value="Homeodomain-like"/>
    <property type="match status" value="1"/>
</dbReference>
<accession>A0A517VS11</accession>
<dbReference type="InterPro" id="IPR001647">
    <property type="entry name" value="HTH_TetR"/>
</dbReference>
<feature type="DNA-binding region" description="H-T-H motif" evidence="4">
    <location>
        <begin position="38"/>
        <end position="57"/>
    </location>
</feature>
<evidence type="ECO:0000259" key="5">
    <source>
        <dbReference type="PROSITE" id="PS50977"/>
    </source>
</evidence>
<evidence type="ECO:0000256" key="1">
    <source>
        <dbReference type="ARBA" id="ARBA00023015"/>
    </source>
</evidence>
<keyword evidence="2 4" id="KW-0238">DNA-binding</keyword>
<dbReference type="PANTHER" id="PTHR30055:SF234">
    <property type="entry name" value="HTH-TYPE TRANSCRIPTIONAL REGULATOR BETI"/>
    <property type="match status" value="1"/>
</dbReference>
<dbReference type="Proteomes" id="UP000318704">
    <property type="component" value="Chromosome"/>
</dbReference>
<name>A0A517VS11_9PLAN</name>
<dbReference type="InterPro" id="IPR050109">
    <property type="entry name" value="HTH-type_TetR-like_transc_reg"/>
</dbReference>
<dbReference type="RefSeq" id="WP_144982873.1">
    <property type="nucleotide sequence ID" value="NZ_CP037920.1"/>
</dbReference>
<evidence type="ECO:0000256" key="4">
    <source>
        <dbReference type="PROSITE-ProRule" id="PRU00335"/>
    </source>
</evidence>
<dbReference type="GO" id="GO:0000976">
    <property type="term" value="F:transcription cis-regulatory region binding"/>
    <property type="evidence" value="ECO:0007669"/>
    <property type="project" value="TreeGrafter"/>
</dbReference>
<sequence>MTDLRPESKREKQRQATHSAILSAARSTMRNRGFKNTTIREIASISKVAVGTVMAHFGSKEDLLYEVFHGDIQQFAYEVFTTLKPTKPLDEQLVHIGESFLNHYASEPELYTDFLEHSLFARGDWGEQFTNQVKEAGTRIAAIYVASIQRKEIREDVNIEAAVLEFFAHYYFVLMIQIKSKFSDVESGAAQHKLLIDQHYRGIKL</sequence>
<gene>
    <name evidence="6" type="ORF">V144x_12510</name>
</gene>
<dbReference type="PROSITE" id="PS50977">
    <property type="entry name" value="HTH_TETR_2"/>
    <property type="match status" value="1"/>
</dbReference>
<evidence type="ECO:0000256" key="3">
    <source>
        <dbReference type="ARBA" id="ARBA00023163"/>
    </source>
</evidence>
<organism evidence="6 7">
    <name type="scientific">Gimesia aquarii</name>
    <dbReference type="NCBI Taxonomy" id="2527964"/>
    <lineage>
        <taxon>Bacteria</taxon>
        <taxon>Pseudomonadati</taxon>
        <taxon>Planctomycetota</taxon>
        <taxon>Planctomycetia</taxon>
        <taxon>Planctomycetales</taxon>
        <taxon>Planctomycetaceae</taxon>
        <taxon>Gimesia</taxon>
    </lineage>
</organism>
<keyword evidence="1" id="KW-0805">Transcription regulation</keyword>
<dbReference type="PRINTS" id="PR00455">
    <property type="entry name" value="HTHTETR"/>
</dbReference>
<dbReference type="PANTHER" id="PTHR30055">
    <property type="entry name" value="HTH-TYPE TRANSCRIPTIONAL REGULATOR RUTR"/>
    <property type="match status" value="1"/>
</dbReference>
<dbReference type="Pfam" id="PF00440">
    <property type="entry name" value="TetR_N"/>
    <property type="match status" value="1"/>
</dbReference>